<dbReference type="NCBIfam" id="NF003118">
    <property type="entry name" value="PRK04036.1-3"/>
    <property type="match status" value="1"/>
</dbReference>
<keyword evidence="4 15" id="KW-0808">Transferase</keyword>
<keyword evidence="6 15" id="KW-0235">DNA replication</keyword>
<dbReference type="GO" id="GO:0008310">
    <property type="term" value="F:single-stranded DNA 3'-5' DNA exonuclease activity"/>
    <property type="evidence" value="ECO:0007669"/>
    <property type="project" value="UniProtKB-EC"/>
</dbReference>
<evidence type="ECO:0000256" key="7">
    <source>
        <dbReference type="ARBA" id="ARBA00022722"/>
    </source>
</evidence>
<dbReference type="Proteomes" id="UP000007360">
    <property type="component" value="Unassembled WGS sequence"/>
</dbReference>
<dbReference type="InterPro" id="IPR029052">
    <property type="entry name" value="Metallo-depent_PP-like"/>
</dbReference>
<evidence type="ECO:0000256" key="11">
    <source>
        <dbReference type="ARBA" id="ARBA00023125"/>
    </source>
</evidence>
<evidence type="ECO:0000256" key="12">
    <source>
        <dbReference type="ARBA" id="ARBA00023268"/>
    </source>
</evidence>
<dbReference type="HAMAP" id="MF_00325">
    <property type="entry name" value="DNApol_II_A_arch"/>
    <property type="match status" value="1"/>
</dbReference>
<keyword evidence="5 15" id="KW-0548">Nucleotidyltransferase</keyword>
<dbReference type="PANTHER" id="PTHR10416:SF0">
    <property type="entry name" value="DNA POLYMERASE DELTA SUBUNIT 2"/>
    <property type="match status" value="1"/>
</dbReference>
<dbReference type="Pfam" id="PF01336">
    <property type="entry name" value="tRNA_anti-codon"/>
    <property type="match status" value="1"/>
</dbReference>
<dbReference type="PIRSF" id="PIRSF000803">
    <property type="entry name" value="Arc_Pol2_small"/>
    <property type="match status" value="1"/>
</dbReference>
<sequence length="488" mass="55371">MTDDIILKFADAEILLDESAYNKIKDYNDSSHLVDSMIKHLTISPQEMMVLTGAWVDEYLGQSNENLLGSSSVNNNKMPQMKLVPQDFDFQILKDASRKSYTNGEIKDLSSYFKSRYHKLRELLTYKRELKDSYPIKEATSLDDVVKIVGMVSDIRYTKNNHKLIEIEDETGSATVLIHNENHEVFQQAEKVVKDEVIGIIGSRKGTLIMASELISPGVPRIDEKPMDFATVFLSDIHIGSSTFLNDEFERFIHWINGDFGDEEQREIANNVKYVVVAGDIVDGIGVYPHQDKELTIKDIHQQYEEAARLFGDISHVKVIIAPGNHDASRLAEPQPAIPEDYAKGLYDLKNLEFVSNPALVSLDGIKVLIYHGRSFDDMAMTVKGMSHQQSDLIMKELLEKRHLAPIYGERTPLASEIEDHLVIEEIPDVFHTGHVHINSYRRYKGVHLINSGTFQSQTEFQKIYNIIPTPAQVPVINNGSFKMLDFS</sequence>
<comment type="similarity">
    <text evidence="2 15">Belongs to the DNA polymerase delta/II small subunit family.</text>
</comment>
<evidence type="ECO:0000256" key="1">
    <source>
        <dbReference type="ARBA" id="ARBA00000563"/>
    </source>
</evidence>
<evidence type="ECO:0000256" key="9">
    <source>
        <dbReference type="ARBA" id="ARBA00022839"/>
    </source>
</evidence>
<name>K2RVZ0_METFP</name>
<keyword evidence="9 15" id="KW-0269">Exonuclease</keyword>
<comment type="caution">
    <text evidence="18">The sequence shown here is derived from an EMBL/GenBank/DDBJ whole genome shotgun (WGS) entry which is preliminary data.</text>
</comment>
<organism evidence="18 19">
    <name type="scientific">Methanobacterium formicicum (strain DSM 3637 / PP1)</name>
    <dbReference type="NCBI Taxonomy" id="1204725"/>
    <lineage>
        <taxon>Archaea</taxon>
        <taxon>Methanobacteriati</taxon>
        <taxon>Methanobacteriota</taxon>
        <taxon>Methanomada group</taxon>
        <taxon>Methanobacteria</taxon>
        <taxon>Methanobacteriales</taxon>
        <taxon>Methanobacteriaceae</taxon>
        <taxon>Methanobacterium</taxon>
    </lineage>
</organism>
<dbReference type="InterPro" id="IPR011149">
    <property type="entry name" value="Pol2_small_arc"/>
</dbReference>
<evidence type="ECO:0000256" key="8">
    <source>
        <dbReference type="ARBA" id="ARBA00022801"/>
    </source>
</evidence>
<feature type="domain" description="OB" evidence="16">
    <location>
        <begin position="146"/>
        <end position="203"/>
    </location>
</feature>
<dbReference type="EC" id="2.7.7.7" evidence="15"/>
<dbReference type="Gene3D" id="3.60.21.50">
    <property type="match status" value="1"/>
</dbReference>
<evidence type="ECO:0000313" key="18">
    <source>
        <dbReference type="EMBL" id="EKF86915.1"/>
    </source>
</evidence>
<proteinExistence type="inferred from homology"/>
<reference evidence="18 19" key="1">
    <citation type="journal article" date="2012" name="J. Bacteriol.">
        <title>Draft genome sequence of Methanobacterium formicicum DSM 3637, an archaebacterium isolated from the methane producer amoeba Pelomyxa palustris.</title>
        <authorList>
            <person name="Gutierrez G."/>
        </authorList>
    </citation>
    <scope>NUCLEOTIDE SEQUENCE [LARGE SCALE GENOMIC DNA]</scope>
    <source>
        <strain evidence="19">DSM 3637 / PP1</strain>
    </source>
</reference>
<evidence type="ECO:0000256" key="6">
    <source>
        <dbReference type="ARBA" id="ARBA00022705"/>
    </source>
</evidence>
<dbReference type="AlphaFoldDB" id="K2RVZ0"/>
<dbReference type="GO" id="GO:0003677">
    <property type="term" value="F:DNA binding"/>
    <property type="evidence" value="ECO:0007669"/>
    <property type="project" value="UniProtKB-UniRule"/>
</dbReference>
<dbReference type="InterPro" id="IPR004365">
    <property type="entry name" value="NA-bd_OB_tRNA"/>
</dbReference>
<dbReference type="GO" id="GO:0003887">
    <property type="term" value="F:DNA-directed DNA polymerase activity"/>
    <property type="evidence" value="ECO:0007669"/>
    <property type="project" value="UniProtKB-UniRule"/>
</dbReference>
<dbReference type="PATRIC" id="fig|1204725.3.peg.295"/>
<dbReference type="OrthoDB" id="372039at2157"/>
<comment type="catalytic activity">
    <reaction evidence="14 15">
        <text>DNA(n) + a 2'-deoxyribonucleoside 5'-triphosphate = DNA(n+1) + diphosphate</text>
        <dbReference type="Rhea" id="RHEA:22508"/>
        <dbReference type="Rhea" id="RHEA-COMP:17339"/>
        <dbReference type="Rhea" id="RHEA-COMP:17340"/>
        <dbReference type="ChEBI" id="CHEBI:33019"/>
        <dbReference type="ChEBI" id="CHEBI:61560"/>
        <dbReference type="ChEBI" id="CHEBI:173112"/>
        <dbReference type="EC" id="2.7.7.7"/>
    </reaction>
</comment>
<comment type="catalytic activity">
    <reaction evidence="1 15">
        <text>Exonucleolytic cleavage in the 3'- to 5'-direction to yield nucleoside 5'-phosphates.</text>
        <dbReference type="EC" id="3.1.11.1"/>
    </reaction>
</comment>
<dbReference type="PANTHER" id="PTHR10416">
    <property type="entry name" value="DNA POLYMERASE DELTA SUBUNIT 2"/>
    <property type="match status" value="1"/>
</dbReference>
<keyword evidence="8 15" id="KW-0378">Hydrolase</keyword>
<keyword evidence="11 15" id="KW-0238">DNA-binding</keyword>
<dbReference type="InterPro" id="IPR007185">
    <property type="entry name" value="DNA_pol_a/d/e_bsu"/>
</dbReference>
<accession>K2RVZ0</accession>
<dbReference type="EMBL" id="AMPO01000001">
    <property type="protein sequence ID" value="EKF86915.1"/>
    <property type="molecule type" value="Genomic_DNA"/>
</dbReference>
<dbReference type="Pfam" id="PF04042">
    <property type="entry name" value="DNA_pol_E_B"/>
    <property type="match status" value="1"/>
</dbReference>
<evidence type="ECO:0000259" key="17">
    <source>
        <dbReference type="Pfam" id="PF04042"/>
    </source>
</evidence>
<gene>
    <name evidence="15" type="primary">polB</name>
    <name evidence="18" type="ORF">A994_01475</name>
</gene>
<dbReference type="InterPro" id="IPR024826">
    <property type="entry name" value="DNA_pol_delta/II_ssu"/>
</dbReference>
<evidence type="ECO:0000256" key="14">
    <source>
        <dbReference type="ARBA" id="ARBA00049244"/>
    </source>
</evidence>
<feature type="domain" description="DNA polymerase alpha/delta/epsilon subunit B" evidence="17">
    <location>
        <begin position="232"/>
        <end position="435"/>
    </location>
</feature>
<evidence type="ECO:0000256" key="15">
    <source>
        <dbReference type="HAMAP-Rule" id="MF_00325"/>
    </source>
</evidence>
<comment type="subunit">
    <text evidence="3 15">Heterodimer of a large subunit and a small subunit.</text>
</comment>
<dbReference type="CDD" id="cd04490">
    <property type="entry name" value="PolII_SU_OBF"/>
    <property type="match status" value="1"/>
</dbReference>
<dbReference type="CDD" id="cd07386">
    <property type="entry name" value="MPP_DNA_pol_II_small_archeal_C"/>
    <property type="match status" value="1"/>
</dbReference>
<evidence type="ECO:0000256" key="3">
    <source>
        <dbReference type="ARBA" id="ARBA00011315"/>
    </source>
</evidence>
<dbReference type="EC" id="3.1.11.1" evidence="15"/>
<dbReference type="GO" id="GO:0042575">
    <property type="term" value="C:DNA polymerase complex"/>
    <property type="evidence" value="ECO:0007669"/>
    <property type="project" value="TreeGrafter"/>
</dbReference>
<dbReference type="RefSeq" id="WP_004029488.1">
    <property type="nucleotide sequence ID" value="NZ_AMPO01000001.1"/>
</dbReference>
<evidence type="ECO:0000256" key="10">
    <source>
        <dbReference type="ARBA" id="ARBA00022932"/>
    </source>
</evidence>
<dbReference type="GO" id="GO:0006308">
    <property type="term" value="P:DNA catabolic process"/>
    <property type="evidence" value="ECO:0007669"/>
    <property type="project" value="UniProtKB-UniRule"/>
</dbReference>
<evidence type="ECO:0000256" key="13">
    <source>
        <dbReference type="ARBA" id="ARBA00024817"/>
    </source>
</evidence>
<keyword evidence="7 15" id="KW-0540">Nuclease</keyword>
<evidence type="ECO:0000313" key="19">
    <source>
        <dbReference type="Proteomes" id="UP000007360"/>
    </source>
</evidence>
<dbReference type="NCBIfam" id="NF003120">
    <property type="entry name" value="PRK04036.1-5"/>
    <property type="match status" value="1"/>
</dbReference>
<evidence type="ECO:0000256" key="5">
    <source>
        <dbReference type="ARBA" id="ARBA00022695"/>
    </source>
</evidence>
<keyword evidence="19" id="KW-1185">Reference proteome</keyword>
<evidence type="ECO:0000256" key="4">
    <source>
        <dbReference type="ARBA" id="ARBA00022679"/>
    </source>
</evidence>
<evidence type="ECO:0000256" key="2">
    <source>
        <dbReference type="ARBA" id="ARBA00006035"/>
    </source>
</evidence>
<dbReference type="GO" id="GO:0006271">
    <property type="term" value="P:DNA strand elongation involved in DNA replication"/>
    <property type="evidence" value="ECO:0007669"/>
    <property type="project" value="TreeGrafter"/>
</dbReference>
<protein>
    <recommendedName>
        <fullName evidence="15">DNA polymerase II small subunit</fullName>
        <shortName evidence="15">Pol II</shortName>
        <ecNumber evidence="15">2.7.7.7</ecNumber>
    </recommendedName>
    <alternativeName>
        <fullName evidence="15">Exodeoxyribonuclease small subunit</fullName>
        <ecNumber evidence="15">3.1.11.1</ecNumber>
    </alternativeName>
</protein>
<keyword evidence="12 15" id="KW-0511">Multifunctional enzyme</keyword>
<comment type="function">
    <text evidence="13 15">Possesses two activities: a DNA synthesis (polymerase) and an exonucleolytic activity that degrades single-stranded DNA in the 3' to 5' direction. Has a template-primer preference which is characteristic of a replicative DNA polymerase.</text>
</comment>
<dbReference type="SUPFAM" id="SSF56300">
    <property type="entry name" value="Metallo-dependent phosphatases"/>
    <property type="match status" value="1"/>
</dbReference>
<keyword evidence="10 15" id="KW-0239">DNA-directed DNA polymerase</keyword>
<evidence type="ECO:0000259" key="16">
    <source>
        <dbReference type="Pfam" id="PF01336"/>
    </source>
</evidence>